<evidence type="ECO:0000259" key="4">
    <source>
        <dbReference type="PROSITE" id="PS51266"/>
    </source>
</evidence>
<dbReference type="InterPro" id="IPR008913">
    <property type="entry name" value="Znf_CHY"/>
</dbReference>
<dbReference type="GO" id="GO:0045041">
    <property type="term" value="P:protein import into mitochondrial intermembrane space"/>
    <property type="evidence" value="ECO:0007669"/>
    <property type="project" value="TreeGrafter"/>
</dbReference>
<name>A0A1I0IGS4_9BACI</name>
<feature type="domain" description="CHY-type" evidence="4">
    <location>
        <begin position="25"/>
        <end position="106"/>
    </location>
</feature>
<dbReference type="PANTHER" id="PTHR28082:SF1">
    <property type="entry name" value="HELPER OF TIM PROTEIN 13"/>
    <property type="match status" value="1"/>
</dbReference>
<evidence type="ECO:0000256" key="1">
    <source>
        <dbReference type="ARBA" id="ARBA00022723"/>
    </source>
</evidence>
<gene>
    <name evidence="5" type="ORF">SAMN05421676_11278</name>
</gene>
<dbReference type="Proteomes" id="UP000199095">
    <property type="component" value="Unassembled WGS sequence"/>
</dbReference>
<dbReference type="InterPro" id="IPR052604">
    <property type="entry name" value="Mito_Tim_assembly_helper"/>
</dbReference>
<dbReference type="InterPro" id="IPR037274">
    <property type="entry name" value="Znf_CHY_sf"/>
</dbReference>
<dbReference type="OrthoDB" id="882119at2"/>
<evidence type="ECO:0000256" key="2">
    <source>
        <dbReference type="ARBA" id="ARBA00022771"/>
    </source>
</evidence>
<keyword evidence="1" id="KW-0479">Metal-binding</keyword>
<keyword evidence="3" id="KW-0862">Zinc</keyword>
<dbReference type="SUPFAM" id="SSF161219">
    <property type="entry name" value="CHY zinc finger-like"/>
    <property type="match status" value="1"/>
</dbReference>
<reference evidence="6" key="1">
    <citation type="submission" date="2016-10" db="EMBL/GenBank/DDBJ databases">
        <authorList>
            <person name="Varghese N."/>
            <person name="Submissions S."/>
        </authorList>
    </citation>
    <scope>NUCLEOTIDE SEQUENCE [LARGE SCALE GENOMIC DNA]</scope>
    <source>
        <strain evidence="6">CGMCC 1.3566</strain>
    </source>
</reference>
<dbReference type="InterPro" id="IPR016694">
    <property type="entry name" value="UCP017292"/>
</dbReference>
<dbReference type="PIRSF" id="PIRSF017292">
    <property type="entry name" value="UCP017292_Znf_CHY"/>
    <property type="match status" value="1"/>
</dbReference>
<dbReference type="Pfam" id="PF05495">
    <property type="entry name" value="zf-CHY"/>
    <property type="match status" value="1"/>
</dbReference>
<protein>
    <submittedName>
        <fullName evidence="5">Uncharacterized protein, contains Zn-finger domain of CHY type</fullName>
    </submittedName>
</protein>
<evidence type="ECO:0000313" key="5">
    <source>
        <dbReference type="EMBL" id="SET96180.1"/>
    </source>
</evidence>
<evidence type="ECO:0000256" key="3">
    <source>
        <dbReference type="ARBA" id="ARBA00022833"/>
    </source>
</evidence>
<keyword evidence="2" id="KW-0863">Zinc-finger</keyword>
<sequence length="126" mass="14840">MTVLFFIQGEVKKLLLYGLDVKGKLHDKHTRCEHYHEERDIIAIKFKCCNTYYPCYKCHQEEADHPIKLWSKDEFSQKAILCGACGYELTIRDYVNGHSSCPKCKASFNPGCKYHNHLYFETNKKR</sequence>
<proteinExistence type="predicted"/>
<dbReference type="PROSITE" id="PS51266">
    <property type="entry name" value="ZF_CHY"/>
    <property type="match status" value="1"/>
</dbReference>
<dbReference type="PANTHER" id="PTHR28082">
    <property type="entry name" value="ZINC FINGER PROTEIN"/>
    <property type="match status" value="1"/>
</dbReference>
<dbReference type="STRING" id="237682.SAMN05421676_11278"/>
<dbReference type="EMBL" id="FOHJ01000012">
    <property type="protein sequence ID" value="SET96180.1"/>
    <property type="molecule type" value="Genomic_DNA"/>
</dbReference>
<dbReference type="GO" id="GO:0008270">
    <property type="term" value="F:zinc ion binding"/>
    <property type="evidence" value="ECO:0007669"/>
    <property type="project" value="UniProtKB-KW"/>
</dbReference>
<keyword evidence="6" id="KW-1185">Reference proteome</keyword>
<dbReference type="AlphaFoldDB" id="A0A1I0IGS4"/>
<organism evidence="5 6">
    <name type="scientific">Salinibacillus kushneri</name>
    <dbReference type="NCBI Taxonomy" id="237682"/>
    <lineage>
        <taxon>Bacteria</taxon>
        <taxon>Bacillati</taxon>
        <taxon>Bacillota</taxon>
        <taxon>Bacilli</taxon>
        <taxon>Bacillales</taxon>
        <taxon>Bacillaceae</taxon>
        <taxon>Salinibacillus</taxon>
    </lineage>
</organism>
<accession>A0A1I0IGS4</accession>
<evidence type="ECO:0000313" key="6">
    <source>
        <dbReference type="Proteomes" id="UP000199095"/>
    </source>
</evidence>